<feature type="compositionally biased region" description="Polar residues" evidence="1">
    <location>
        <begin position="488"/>
        <end position="522"/>
    </location>
</feature>
<feature type="compositionally biased region" description="Basic and acidic residues" evidence="1">
    <location>
        <begin position="999"/>
        <end position="1016"/>
    </location>
</feature>
<feature type="compositionally biased region" description="Basic and acidic residues" evidence="1">
    <location>
        <begin position="115"/>
        <end position="127"/>
    </location>
</feature>
<feature type="compositionally biased region" description="Polar residues" evidence="1">
    <location>
        <begin position="864"/>
        <end position="879"/>
    </location>
</feature>
<feature type="compositionally biased region" description="Basic and acidic residues" evidence="1">
    <location>
        <begin position="817"/>
        <end position="828"/>
    </location>
</feature>
<feature type="region of interest" description="Disordered" evidence="1">
    <location>
        <begin position="986"/>
        <end position="1244"/>
    </location>
</feature>
<feature type="compositionally biased region" description="Polar residues" evidence="1">
    <location>
        <begin position="1385"/>
        <end position="1403"/>
    </location>
</feature>
<feature type="compositionally biased region" description="Basic and acidic residues" evidence="1">
    <location>
        <begin position="881"/>
        <end position="904"/>
    </location>
</feature>
<feature type="compositionally biased region" description="Basic and acidic residues" evidence="1">
    <location>
        <begin position="595"/>
        <end position="607"/>
    </location>
</feature>
<feature type="compositionally biased region" description="Basic and acidic residues" evidence="1">
    <location>
        <begin position="325"/>
        <end position="349"/>
    </location>
</feature>
<feature type="compositionally biased region" description="Basic and acidic residues" evidence="1">
    <location>
        <begin position="641"/>
        <end position="651"/>
    </location>
</feature>
<feature type="region of interest" description="Disordered" evidence="1">
    <location>
        <begin position="1289"/>
        <end position="1411"/>
    </location>
</feature>
<dbReference type="STRING" id="331657.A0A4U0XTN3"/>
<feature type="compositionally biased region" description="Polar residues" evidence="1">
    <location>
        <begin position="1145"/>
        <end position="1159"/>
    </location>
</feature>
<feature type="compositionally biased region" description="Low complexity" evidence="1">
    <location>
        <begin position="370"/>
        <end position="385"/>
    </location>
</feature>
<evidence type="ECO:0000313" key="2">
    <source>
        <dbReference type="EMBL" id="TKA79088.1"/>
    </source>
</evidence>
<gene>
    <name evidence="2" type="ORF">B0A49_01215</name>
</gene>
<feature type="compositionally biased region" description="Polar residues" evidence="1">
    <location>
        <begin position="1119"/>
        <end position="1138"/>
    </location>
</feature>
<feature type="compositionally biased region" description="Polar residues" evidence="1">
    <location>
        <begin position="778"/>
        <end position="787"/>
    </location>
</feature>
<feature type="compositionally biased region" description="Low complexity" evidence="1">
    <location>
        <begin position="1229"/>
        <end position="1244"/>
    </location>
</feature>
<organism evidence="2 3">
    <name type="scientific">Cryomyces minteri</name>
    <dbReference type="NCBI Taxonomy" id="331657"/>
    <lineage>
        <taxon>Eukaryota</taxon>
        <taxon>Fungi</taxon>
        <taxon>Dikarya</taxon>
        <taxon>Ascomycota</taxon>
        <taxon>Pezizomycotina</taxon>
        <taxon>Dothideomycetes</taxon>
        <taxon>Dothideomycetes incertae sedis</taxon>
        <taxon>Cryomyces</taxon>
    </lineage>
</organism>
<protein>
    <submittedName>
        <fullName evidence="2">Uncharacterized protein</fullName>
    </submittedName>
</protein>
<feature type="compositionally biased region" description="Polar residues" evidence="1">
    <location>
        <begin position="986"/>
        <end position="997"/>
    </location>
</feature>
<feature type="compositionally biased region" description="Basic and acidic residues" evidence="1">
    <location>
        <begin position="1033"/>
        <end position="1059"/>
    </location>
</feature>
<feature type="region of interest" description="Disordered" evidence="1">
    <location>
        <begin position="465"/>
        <end position="911"/>
    </location>
</feature>
<evidence type="ECO:0000256" key="1">
    <source>
        <dbReference type="SAM" id="MobiDB-lite"/>
    </source>
</evidence>
<sequence length="1411" mass="153768">MQAYVLADSTFLLTGLTVTLSFYTAHCRLAQLNYRAGLPTVRATLADSYFADSCEDLPEHTSFHIVSFLKTQFVGIFSFDNMSATSPPPARTPRKQPITNLYKAAMNRFLTRRKYKEDAPSERRPSEDYQSSLLSQSAWRDPKRWKKNKKAQQEQKVEVNILGALPSTDNFRTSLMMPNISARFSMLREQDDPNSKLGKASDDSVLQPKRQSRLMDFGFTVGGLSDIAERSSVTSSIRPPFAYGRQESYVSDDGDGTDNDSSQNGSLMSRARPGEGNVLFGDRQKVYRIPVGPPRGSGPGNEGRSMGGRALFVDDVSTSAFQKLRQQEREKQRELENRSVPDLETEHENASGTFDLAPSPSDHEEKRKTSSSTTSDTYSSTPATSIASQGANAVPSSPPPDSVPALPTLDRSAAKSRRLYDQGLDQHMHDQQASALTRLNSIQRQRPLPNGKPIAPYLAHAKSAGNLDNRFDRPGSPAFRSQSPPPSTSTHLVTTFGSTRHPKPSTTSPMSNVPQSPLSPTPSEHDETSPLTNAIEPGDRGKATALGAFNKPKQQFDEQQYLQRQMQMHRGKALPTPPIASPSNVDETLEVAASGEDRERNARDAFGRSRPRTASSSQRKSLDGFPFRASGADQIRPGTAKSHEKGPRPDPHGTFFGNISASDSEDGDEPVPTAASQSSSVIRNVAFGSNLPNRSPLPHRPLPPILQHPAMRSAGSQKSGVDGSVRPAEPSTPTVTDTTASRHASVATTIKSERLDLDSPTLGPTSGGLSGLVHQHLRNTSTQSSIHGPQRISMGPVPDVPALPTLRTKYGVSESTPNEHDSDTREHSSCTSSNPWDLEDFDGSYYYGENDSISPVSPVDPTRSRGQPLSSTTPNTSVDSIPRDHEPADETAWQHELRKQHTRDASTATQQEREAFDNELAQRKQAIQENLRSMAESERRAPSPGPAMLKVLDVLRAKPSRDSISRNPELPTKAMKMLGVTAATITNARTSPLTNSGRAMDHWRQDEERRAQEYSRRPTLPDGQYRVLQQSEQDARREREQQRQRHREDSEESTRENPRSKGRSTPSSTASRSRTRSSSEASNGRSRSRTGRYRDDLEKAMIEGTGSSGAVHSDLSPMIPQQFSNVPRGSPDIPQSQIPPMENYTYGQASRLRNNSKSPGPSYFDGKSLHPLQTSYGPVTGRMASGSTSPNGLLPAAHSPASGTTPRSSPGVSPITHGMGPPPRPTPGMSPYATNTTPPLSTATTPVASSYVGYALGQAQTHLNTTSLRKKSIQKTDISEPTLISTTSNVDTFDLPPGTSLRNGQADAPVAPAVTAANPRRRRTHKLFNSAFGRSDPEEDASSPLPEGLPEQSSFSADDGDARPRLRKSSSEGRNMSARVRQQAVMFSNSAMPLHANTTQPPQVKSDGRMF</sequence>
<dbReference type="OrthoDB" id="5335210at2759"/>
<feature type="compositionally biased region" description="Low complexity" evidence="1">
    <location>
        <begin position="1306"/>
        <end position="1318"/>
    </location>
</feature>
<accession>A0A4U0XTN3</accession>
<reference evidence="2 3" key="1">
    <citation type="submission" date="2017-03" db="EMBL/GenBank/DDBJ databases">
        <title>Genomes of endolithic fungi from Antarctica.</title>
        <authorList>
            <person name="Coleine C."/>
            <person name="Masonjones S."/>
            <person name="Stajich J.E."/>
        </authorList>
    </citation>
    <scope>NUCLEOTIDE SEQUENCE [LARGE SCALE GENOMIC DNA]</scope>
    <source>
        <strain evidence="2 3">CCFEE 5187</strain>
    </source>
</reference>
<dbReference type="Proteomes" id="UP000308768">
    <property type="component" value="Unassembled WGS sequence"/>
</dbReference>
<feature type="region of interest" description="Disordered" evidence="1">
    <location>
        <begin position="325"/>
        <end position="434"/>
    </location>
</feature>
<dbReference type="EMBL" id="NAJN01000114">
    <property type="protein sequence ID" value="TKA79088.1"/>
    <property type="molecule type" value="Genomic_DNA"/>
</dbReference>
<feature type="compositionally biased region" description="Polar residues" evidence="1">
    <location>
        <begin position="1201"/>
        <end position="1211"/>
    </location>
</feature>
<evidence type="ECO:0000313" key="3">
    <source>
        <dbReference type="Proteomes" id="UP000308768"/>
    </source>
</evidence>
<feature type="region of interest" description="Disordered" evidence="1">
    <location>
        <begin position="238"/>
        <end position="308"/>
    </location>
</feature>
<proteinExistence type="predicted"/>
<keyword evidence="3" id="KW-1185">Reference proteome</keyword>
<feature type="compositionally biased region" description="Low complexity" evidence="1">
    <location>
        <begin position="1063"/>
        <end position="1085"/>
    </location>
</feature>
<feature type="region of interest" description="Disordered" evidence="1">
    <location>
        <begin position="114"/>
        <end position="134"/>
    </location>
</feature>
<comment type="caution">
    <text evidence="2">The sequence shown here is derived from an EMBL/GenBank/DDBJ whole genome shotgun (WGS) entry which is preliminary data.</text>
</comment>
<feature type="compositionally biased region" description="Polar residues" evidence="1">
    <location>
        <begin position="731"/>
        <end position="750"/>
    </location>
</feature>
<name>A0A4U0XTN3_9PEZI</name>
<feature type="compositionally biased region" description="Basic and acidic residues" evidence="1">
    <location>
        <begin position="1092"/>
        <end position="1101"/>
    </location>
</feature>
<feature type="compositionally biased region" description="Basic and acidic residues" evidence="1">
    <location>
        <begin position="418"/>
        <end position="430"/>
    </location>
</feature>
<feature type="compositionally biased region" description="Polar residues" evidence="1">
    <location>
        <begin position="557"/>
        <end position="566"/>
    </location>
</feature>